<proteinExistence type="inferred from homology"/>
<dbReference type="Pfam" id="PF07687">
    <property type="entry name" value="M20_dimer"/>
    <property type="match status" value="1"/>
</dbReference>
<sequence>MLTRLSETPDNGDGHGVENIEEISNVIDSYSSQLWDINQKIHQNPELGYQEKLAHDNITSMLEDLGFKVTKHAYGLDTSFVAESGEGGRVVAFNAEYDALPGIGHACGHNLIAMMSIGAFIGVAKALEQQKIPGRVRLIGTPAEEGFGGKIPIIEAGAYTDVDACMMVHPGPFTECPGFTGDAYMPTLASLKFSVRFTGKTAHAAMAPWEGVNALDAAVLSYNSIGVLRQQIHPCNRVHCVISDGGLRPNIIPGSSALDCYVRSPTLAMAEELFVRVKNCFEGAALQAGCTLEIQRHNSYADLRPNKALATAYAEAMSHMGIEVRCDLNSSGVPGSTDQGNVTYECPGIQAYVGVHAAPGANNHTPGFTAVAGTKESHDLCIHAAKGMAIAGMSVLQQADLAEQVRLEFEDDKNQRSLPSTTKMFDRNAGFC</sequence>
<evidence type="ECO:0000313" key="5">
    <source>
        <dbReference type="Proteomes" id="UP001213681"/>
    </source>
</evidence>
<accession>A0AAD6BWU7</accession>
<evidence type="ECO:0000313" key="4">
    <source>
        <dbReference type="EMBL" id="KAJ5438498.1"/>
    </source>
</evidence>
<reference evidence="4" key="1">
    <citation type="submission" date="2022-12" db="EMBL/GenBank/DDBJ databases">
        <authorList>
            <person name="Petersen C."/>
        </authorList>
    </citation>
    <scope>NUCLEOTIDE SEQUENCE</scope>
    <source>
        <strain evidence="4">IBT 16125</strain>
    </source>
</reference>
<gene>
    <name evidence="4" type="ORF">N7458_009496</name>
</gene>
<dbReference type="InterPro" id="IPR011650">
    <property type="entry name" value="Peptidase_M20_dimer"/>
</dbReference>
<reference evidence="4" key="2">
    <citation type="journal article" date="2023" name="IMA Fungus">
        <title>Comparative genomic study of the Penicillium genus elucidates a diverse pangenome and 15 lateral gene transfer events.</title>
        <authorList>
            <person name="Petersen C."/>
            <person name="Sorensen T."/>
            <person name="Nielsen M.R."/>
            <person name="Sondergaard T.E."/>
            <person name="Sorensen J.L."/>
            <person name="Fitzpatrick D.A."/>
            <person name="Frisvad J.C."/>
            <person name="Nielsen K.L."/>
        </authorList>
    </citation>
    <scope>NUCLEOTIDE SEQUENCE</scope>
    <source>
        <strain evidence="4">IBT 16125</strain>
    </source>
</reference>
<dbReference type="SUPFAM" id="SSF53187">
    <property type="entry name" value="Zn-dependent exopeptidases"/>
    <property type="match status" value="1"/>
</dbReference>
<dbReference type="GeneID" id="81603121"/>
<name>A0AAD6BWU7_9EURO</name>
<dbReference type="EMBL" id="JAPVEA010000008">
    <property type="protein sequence ID" value="KAJ5438498.1"/>
    <property type="molecule type" value="Genomic_DNA"/>
</dbReference>
<dbReference type="PANTHER" id="PTHR30575">
    <property type="entry name" value="PEPTIDASE M20"/>
    <property type="match status" value="1"/>
</dbReference>
<dbReference type="PANTHER" id="PTHR30575:SF0">
    <property type="entry name" value="XAA-ARG DIPEPTIDASE"/>
    <property type="match status" value="1"/>
</dbReference>
<feature type="domain" description="Peptidase M20 dimerisation" evidence="3">
    <location>
        <begin position="191"/>
        <end position="282"/>
    </location>
</feature>
<dbReference type="Pfam" id="PF01546">
    <property type="entry name" value="Peptidase_M20"/>
    <property type="match status" value="1"/>
</dbReference>
<dbReference type="NCBIfam" id="TIGR01891">
    <property type="entry name" value="amidohydrolases"/>
    <property type="match status" value="1"/>
</dbReference>
<dbReference type="InterPro" id="IPR017439">
    <property type="entry name" value="Amidohydrolase"/>
</dbReference>
<evidence type="ECO:0000256" key="2">
    <source>
        <dbReference type="PIRNR" id="PIRNR037226"/>
    </source>
</evidence>
<dbReference type="Proteomes" id="UP001213681">
    <property type="component" value="Unassembled WGS sequence"/>
</dbReference>
<dbReference type="InterPro" id="IPR036264">
    <property type="entry name" value="Bact_exopeptidase_dim_dom"/>
</dbReference>
<dbReference type="InterPro" id="IPR052030">
    <property type="entry name" value="Peptidase_M20/M20A_hydrolases"/>
</dbReference>
<dbReference type="InterPro" id="IPR002933">
    <property type="entry name" value="Peptidase_M20"/>
</dbReference>
<evidence type="ECO:0000256" key="1">
    <source>
        <dbReference type="ARBA" id="ARBA00006247"/>
    </source>
</evidence>
<dbReference type="GO" id="GO:0016805">
    <property type="term" value="F:dipeptidase activity"/>
    <property type="evidence" value="ECO:0007669"/>
    <property type="project" value="InterPro"/>
</dbReference>
<comment type="similarity">
    <text evidence="1 2">Belongs to the peptidase M20A family.</text>
</comment>
<comment type="caution">
    <text evidence="4">The sequence shown here is derived from an EMBL/GenBank/DDBJ whole genome shotgun (WGS) entry which is preliminary data.</text>
</comment>
<organism evidence="4 5">
    <name type="scientific">Penicillium daleae</name>
    <dbReference type="NCBI Taxonomy" id="63821"/>
    <lineage>
        <taxon>Eukaryota</taxon>
        <taxon>Fungi</taxon>
        <taxon>Dikarya</taxon>
        <taxon>Ascomycota</taxon>
        <taxon>Pezizomycotina</taxon>
        <taxon>Eurotiomycetes</taxon>
        <taxon>Eurotiomycetidae</taxon>
        <taxon>Eurotiales</taxon>
        <taxon>Aspergillaceae</taxon>
        <taxon>Penicillium</taxon>
    </lineage>
</organism>
<dbReference type="CDD" id="cd05672">
    <property type="entry name" value="M20_ACY1L2-like"/>
    <property type="match status" value="1"/>
</dbReference>
<dbReference type="PIRSF" id="PIRSF037226">
    <property type="entry name" value="Amidohydrolase_ACY1L2_prd"/>
    <property type="match status" value="1"/>
</dbReference>
<dbReference type="RefSeq" id="XP_056761727.1">
    <property type="nucleotide sequence ID" value="XM_056912878.1"/>
</dbReference>
<protein>
    <recommendedName>
        <fullName evidence="2">Peptidase M20 domain-containing protein 2</fullName>
    </recommendedName>
</protein>
<dbReference type="AlphaFoldDB" id="A0AAD6BWU7"/>
<evidence type="ECO:0000259" key="3">
    <source>
        <dbReference type="Pfam" id="PF07687"/>
    </source>
</evidence>
<dbReference type="FunFam" id="3.30.70.360:FF:000004">
    <property type="entry name" value="Peptidase M20 domain-containing protein 2"/>
    <property type="match status" value="1"/>
</dbReference>
<dbReference type="SUPFAM" id="SSF55031">
    <property type="entry name" value="Bacterial exopeptidase dimerisation domain"/>
    <property type="match status" value="1"/>
</dbReference>
<keyword evidence="5" id="KW-1185">Reference proteome</keyword>
<dbReference type="Gene3D" id="3.30.70.360">
    <property type="match status" value="1"/>
</dbReference>
<dbReference type="InterPro" id="IPR017144">
    <property type="entry name" value="Xaa-Arg_dipeptidase"/>
</dbReference>
<dbReference type="Gene3D" id="3.40.630.10">
    <property type="entry name" value="Zn peptidases"/>
    <property type="match status" value="1"/>
</dbReference>